<dbReference type="AlphaFoldDB" id="A0A0D3J8G8"/>
<dbReference type="PaxDb" id="2903-EOD19803"/>
<dbReference type="SUPFAM" id="SSF110004">
    <property type="entry name" value="Glycolipid transfer protein, GLTP"/>
    <property type="match status" value="1"/>
</dbReference>
<dbReference type="KEGG" id="ehx:EMIHUDRAFT_242560"/>
<dbReference type="InterPro" id="IPR036497">
    <property type="entry name" value="GLTP_sf"/>
</dbReference>
<dbReference type="Pfam" id="PF08718">
    <property type="entry name" value="GLTP"/>
    <property type="match status" value="1"/>
</dbReference>
<dbReference type="EnsemblProtists" id="EOD19803">
    <property type="protein sequence ID" value="EOD19803"/>
    <property type="gene ID" value="EMIHUDRAFT_242560"/>
</dbReference>
<dbReference type="PANTHER" id="PTHR10219:SF25">
    <property type="entry name" value="PLECKSTRIN HOMOLOGY DOMAIN-CONTAINING FAMILY A MEMBER 8"/>
    <property type="match status" value="1"/>
</dbReference>
<organism evidence="3 4">
    <name type="scientific">Emiliania huxleyi (strain CCMP1516)</name>
    <dbReference type="NCBI Taxonomy" id="280463"/>
    <lineage>
        <taxon>Eukaryota</taxon>
        <taxon>Haptista</taxon>
        <taxon>Haptophyta</taxon>
        <taxon>Prymnesiophyceae</taxon>
        <taxon>Isochrysidales</taxon>
        <taxon>Noelaerhabdaceae</taxon>
        <taxon>Emiliania</taxon>
    </lineage>
</organism>
<dbReference type="Gene3D" id="1.10.3520.10">
    <property type="entry name" value="Glycolipid transfer protein"/>
    <property type="match status" value="1"/>
</dbReference>
<evidence type="ECO:0000256" key="1">
    <source>
        <dbReference type="ARBA" id="ARBA00022448"/>
    </source>
</evidence>
<dbReference type="GO" id="GO:0016020">
    <property type="term" value="C:membrane"/>
    <property type="evidence" value="ECO:0007669"/>
    <property type="project" value="TreeGrafter"/>
</dbReference>
<sequence length="171" mass="18008">MALAAQNDARNVKKLRALLPTVGHAATVRELLSHEIRAGMHTPSPPPKGAVLGGSSAAIGLTWLLRSLHFAALLMKALGGDGDAKPATAMGDAYRRALQPYHGWLMQSVFQRAAKSAPAYDEVTKRLCPDAAARDAAAAEDLCAFADCGLQLVAALNATLAELQLTDLRKV</sequence>
<keyword evidence="1" id="KW-0813">Transport</keyword>
<dbReference type="GO" id="GO:0005829">
    <property type="term" value="C:cytosol"/>
    <property type="evidence" value="ECO:0007669"/>
    <property type="project" value="TreeGrafter"/>
</dbReference>
<accession>A0A0D3J8G8</accession>
<evidence type="ECO:0000313" key="4">
    <source>
        <dbReference type="Proteomes" id="UP000013827"/>
    </source>
</evidence>
<protein>
    <recommendedName>
        <fullName evidence="2">Glycolipid transfer protein domain-containing protein</fullName>
    </recommendedName>
</protein>
<dbReference type="RefSeq" id="XP_005772232.1">
    <property type="nucleotide sequence ID" value="XM_005772175.1"/>
</dbReference>
<dbReference type="PANTHER" id="PTHR10219">
    <property type="entry name" value="GLYCOLIPID TRANSFER PROTEIN-RELATED"/>
    <property type="match status" value="1"/>
</dbReference>
<dbReference type="GO" id="GO:1902387">
    <property type="term" value="F:ceramide 1-phosphate binding"/>
    <property type="evidence" value="ECO:0007669"/>
    <property type="project" value="TreeGrafter"/>
</dbReference>
<keyword evidence="4" id="KW-1185">Reference proteome</keyword>
<dbReference type="HOGENOM" id="CLU_095506_0_0_1"/>
<evidence type="ECO:0000259" key="2">
    <source>
        <dbReference type="Pfam" id="PF08718"/>
    </source>
</evidence>
<name>A0A0D3J8G8_EMIH1</name>
<reference evidence="4" key="1">
    <citation type="journal article" date="2013" name="Nature">
        <title>Pan genome of the phytoplankton Emiliania underpins its global distribution.</title>
        <authorList>
            <person name="Read B.A."/>
            <person name="Kegel J."/>
            <person name="Klute M.J."/>
            <person name="Kuo A."/>
            <person name="Lefebvre S.C."/>
            <person name="Maumus F."/>
            <person name="Mayer C."/>
            <person name="Miller J."/>
            <person name="Monier A."/>
            <person name="Salamov A."/>
            <person name="Young J."/>
            <person name="Aguilar M."/>
            <person name="Claverie J.M."/>
            <person name="Frickenhaus S."/>
            <person name="Gonzalez K."/>
            <person name="Herman E.K."/>
            <person name="Lin Y.C."/>
            <person name="Napier J."/>
            <person name="Ogata H."/>
            <person name="Sarno A.F."/>
            <person name="Shmutz J."/>
            <person name="Schroeder D."/>
            <person name="de Vargas C."/>
            <person name="Verret F."/>
            <person name="von Dassow P."/>
            <person name="Valentin K."/>
            <person name="Van de Peer Y."/>
            <person name="Wheeler G."/>
            <person name="Dacks J.B."/>
            <person name="Delwiche C.F."/>
            <person name="Dyhrman S.T."/>
            <person name="Glockner G."/>
            <person name="John U."/>
            <person name="Richards T."/>
            <person name="Worden A.Z."/>
            <person name="Zhang X."/>
            <person name="Grigoriev I.V."/>
            <person name="Allen A.E."/>
            <person name="Bidle K."/>
            <person name="Borodovsky M."/>
            <person name="Bowler C."/>
            <person name="Brownlee C."/>
            <person name="Cock J.M."/>
            <person name="Elias M."/>
            <person name="Gladyshev V.N."/>
            <person name="Groth M."/>
            <person name="Guda C."/>
            <person name="Hadaegh A."/>
            <person name="Iglesias-Rodriguez M.D."/>
            <person name="Jenkins J."/>
            <person name="Jones B.M."/>
            <person name="Lawson T."/>
            <person name="Leese F."/>
            <person name="Lindquist E."/>
            <person name="Lobanov A."/>
            <person name="Lomsadze A."/>
            <person name="Malik S.B."/>
            <person name="Marsh M.E."/>
            <person name="Mackinder L."/>
            <person name="Mock T."/>
            <person name="Mueller-Roeber B."/>
            <person name="Pagarete A."/>
            <person name="Parker M."/>
            <person name="Probert I."/>
            <person name="Quesneville H."/>
            <person name="Raines C."/>
            <person name="Rensing S.A."/>
            <person name="Riano-Pachon D.M."/>
            <person name="Richier S."/>
            <person name="Rokitta S."/>
            <person name="Shiraiwa Y."/>
            <person name="Soanes D.M."/>
            <person name="van der Giezen M."/>
            <person name="Wahlund T.M."/>
            <person name="Williams B."/>
            <person name="Wilson W."/>
            <person name="Wolfe G."/>
            <person name="Wurch L.L."/>
        </authorList>
    </citation>
    <scope>NUCLEOTIDE SEQUENCE</scope>
</reference>
<reference evidence="3" key="2">
    <citation type="submission" date="2024-10" db="UniProtKB">
        <authorList>
            <consortium name="EnsemblProtists"/>
        </authorList>
    </citation>
    <scope>IDENTIFICATION</scope>
</reference>
<feature type="domain" description="Glycolipid transfer protein" evidence="2">
    <location>
        <begin position="8"/>
        <end position="128"/>
    </location>
</feature>
<dbReference type="eggNOG" id="ENOG502SWE4">
    <property type="taxonomic scope" value="Eukaryota"/>
</dbReference>
<evidence type="ECO:0000313" key="3">
    <source>
        <dbReference type="EnsemblProtists" id="EOD19803"/>
    </source>
</evidence>
<dbReference type="GO" id="GO:1902388">
    <property type="term" value="F:ceramide 1-phosphate transfer activity"/>
    <property type="evidence" value="ECO:0007669"/>
    <property type="project" value="TreeGrafter"/>
</dbReference>
<dbReference type="STRING" id="2903.R1CAS7"/>
<dbReference type="Proteomes" id="UP000013827">
    <property type="component" value="Unassembled WGS sequence"/>
</dbReference>
<dbReference type="GeneID" id="17265349"/>
<proteinExistence type="predicted"/>
<dbReference type="InterPro" id="IPR014830">
    <property type="entry name" value="Glycolipid_transfer_prot_dom"/>
</dbReference>